<accession>A0A0C9WPM2</accession>
<dbReference type="EMBL" id="KN838875">
    <property type="protein sequence ID" value="KIJ92930.1"/>
    <property type="molecule type" value="Genomic_DNA"/>
</dbReference>
<proteinExistence type="predicted"/>
<protein>
    <submittedName>
        <fullName evidence="1">Unplaced genomic scaffold K443scaffold_340, whole genome shotgun sequence</fullName>
    </submittedName>
</protein>
<name>A0A0C9WPM2_9AGAR</name>
<dbReference type="OrthoDB" id="3229882at2759"/>
<dbReference type="Proteomes" id="UP000054477">
    <property type="component" value="Unassembled WGS sequence"/>
</dbReference>
<feature type="non-terminal residue" evidence="1">
    <location>
        <position position="1"/>
    </location>
</feature>
<dbReference type="AlphaFoldDB" id="A0A0C9WPM2"/>
<reference evidence="1 2" key="1">
    <citation type="submission" date="2014-04" db="EMBL/GenBank/DDBJ databases">
        <authorList>
            <consortium name="DOE Joint Genome Institute"/>
            <person name="Kuo A."/>
            <person name="Kohler A."/>
            <person name="Nagy L.G."/>
            <person name="Floudas D."/>
            <person name="Copeland A."/>
            <person name="Barry K.W."/>
            <person name="Cichocki N."/>
            <person name="Veneault-Fourrey C."/>
            <person name="LaButti K."/>
            <person name="Lindquist E.A."/>
            <person name="Lipzen A."/>
            <person name="Lundell T."/>
            <person name="Morin E."/>
            <person name="Murat C."/>
            <person name="Sun H."/>
            <person name="Tunlid A."/>
            <person name="Henrissat B."/>
            <person name="Grigoriev I.V."/>
            <person name="Hibbett D.S."/>
            <person name="Martin F."/>
            <person name="Nordberg H.P."/>
            <person name="Cantor M.N."/>
            <person name="Hua S.X."/>
        </authorList>
    </citation>
    <scope>NUCLEOTIDE SEQUENCE [LARGE SCALE GENOMIC DNA]</scope>
    <source>
        <strain evidence="1 2">LaAM-08-1</strain>
    </source>
</reference>
<dbReference type="STRING" id="1095629.A0A0C9WPM2"/>
<organism evidence="1 2">
    <name type="scientific">Laccaria amethystina LaAM-08-1</name>
    <dbReference type="NCBI Taxonomy" id="1095629"/>
    <lineage>
        <taxon>Eukaryota</taxon>
        <taxon>Fungi</taxon>
        <taxon>Dikarya</taxon>
        <taxon>Basidiomycota</taxon>
        <taxon>Agaricomycotina</taxon>
        <taxon>Agaricomycetes</taxon>
        <taxon>Agaricomycetidae</taxon>
        <taxon>Agaricales</taxon>
        <taxon>Agaricineae</taxon>
        <taxon>Hydnangiaceae</taxon>
        <taxon>Laccaria</taxon>
    </lineage>
</organism>
<gene>
    <name evidence="1" type="ORF">K443DRAFT_112833</name>
</gene>
<dbReference type="HOGENOM" id="CLU_034012_2_0_1"/>
<reference evidence="2" key="2">
    <citation type="submission" date="2015-01" db="EMBL/GenBank/DDBJ databases">
        <title>Evolutionary Origins and Diversification of the Mycorrhizal Mutualists.</title>
        <authorList>
            <consortium name="DOE Joint Genome Institute"/>
            <consortium name="Mycorrhizal Genomics Consortium"/>
            <person name="Kohler A."/>
            <person name="Kuo A."/>
            <person name="Nagy L.G."/>
            <person name="Floudas D."/>
            <person name="Copeland A."/>
            <person name="Barry K.W."/>
            <person name="Cichocki N."/>
            <person name="Veneault-Fourrey C."/>
            <person name="LaButti K."/>
            <person name="Lindquist E.A."/>
            <person name="Lipzen A."/>
            <person name="Lundell T."/>
            <person name="Morin E."/>
            <person name="Murat C."/>
            <person name="Riley R."/>
            <person name="Ohm R."/>
            <person name="Sun H."/>
            <person name="Tunlid A."/>
            <person name="Henrissat B."/>
            <person name="Grigoriev I.V."/>
            <person name="Hibbett D.S."/>
            <person name="Martin F."/>
        </authorList>
    </citation>
    <scope>NUCLEOTIDE SEQUENCE [LARGE SCALE GENOMIC DNA]</scope>
    <source>
        <strain evidence="2">LaAM-08-1</strain>
    </source>
</reference>
<keyword evidence="2" id="KW-1185">Reference proteome</keyword>
<evidence type="ECO:0000313" key="1">
    <source>
        <dbReference type="EMBL" id="KIJ92930.1"/>
    </source>
</evidence>
<evidence type="ECO:0000313" key="2">
    <source>
        <dbReference type="Proteomes" id="UP000054477"/>
    </source>
</evidence>
<sequence>NKDYKDPTQTLPEAPPPFCDCNNCEKCENLSSWWQEYAKTVDDLILRSNVHDCGRNKSASEKGAKRDRPTCMNKQGKCKARFPRPLYDQTEVDSNTGALNVKKGEEWINTLSPPVTYLLRCNSDVTSLLSGTAIKAIVAYISDYVTKPGLKTYAIFDAIRSVYDRNSEMLGGKGKKNSNTG</sequence>